<reference evidence="2" key="1">
    <citation type="journal article" date="2020" name="mSystems">
        <title>Genome- and Community-Level Interaction Insights into Carbon Utilization and Element Cycling Functions of Hydrothermarchaeota in Hydrothermal Sediment.</title>
        <authorList>
            <person name="Zhou Z."/>
            <person name="Liu Y."/>
            <person name="Xu W."/>
            <person name="Pan J."/>
            <person name="Luo Z.H."/>
            <person name="Li M."/>
        </authorList>
    </citation>
    <scope>NUCLEOTIDE SEQUENCE [LARGE SCALE GENOMIC DNA]</scope>
    <source>
        <strain evidence="2">SpSt-508</strain>
    </source>
</reference>
<comment type="similarity">
    <text evidence="1">Belongs to the BtpA family.</text>
</comment>
<dbReference type="InterPro" id="IPR005137">
    <property type="entry name" value="BtpA"/>
</dbReference>
<dbReference type="PANTHER" id="PTHR21381">
    <property type="entry name" value="ZGC:162297"/>
    <property type="match status" value="1"/>
</dbReference>
<dbReference type="PIRSF" id="PIRSF005956">
    <property type="entry name" value="BtpA"/>
    <property type="match status" value="1"/>
</dbReference>
<gene>
    <name evidence="2" type="ORF">ENS64_00850</name>
</gene>
<comment type="caution">
    <text evidence="2">The sequence shown here is derived from an EMBL/GenBank/DDBJ whole genome shotgun (WGS) entry which is preliminary data.</text>
</comment>
<dbReference type="EMBL" id="DSVQ01000003">
    <property type="protein sequence ID" value="HGT37809.1"/>
    <property type="molecule type" value="Genomic_DNA"/>
</dbReference>
<dbReference type="InterPro" id="IPR011060">
    <property type="entry name" value="RibuloseP-bd_barrel"/>
</dbReference>
<evidence type="ECO:0000313" key="2">
    <source>
        <dbReference type="EMBL" id="HGT37809.1"/>
    </source>
</evidence>
<evidence type="ECO:0000256" key="1">
    <source>
        <dbReference type="ARBA" id="ARBA00006007"/>
    </source>
</evidence>
<dbReference type="AlphaFoldDB" id="A0A7C4QP89"/>
<dbReference type="NCBIfam" id="TIGR00259">
    <property type="entry name" value="thylakoid_BtpA"/>
    <property type="match status" value="1"/>
</dbReference>
<dbReference type="SUPFAM" id="SSF51366">
    <property type="entry name" value="Ribulose-phoshate binding barrel"/>
    <property type="match status" value="1"/>
</dbReference>
<proteinExistence type="inferred from homology"/>
<sequence length="275" mass="28922">MTADGVISVLAEWSRVRHPIIGMLHAPPLPGAPKFDGNWSGVVRRVIEDAEALTAGGVDGLLLENFGDAPFYPAEVPPITLAALTALAVEVRRRASLPLGINVLRNDGRAALAVAAAAGAQFIRVNVLCGARVTDQGLVTGIAHALLRDRVAWQATGVRILADVDVKHSAPLAHRPLASETHDLVWRGGADAVIVSGAATGLQVDPERLTEVRTAAGGKPVFVGSGAGVESLPELLPRCDGLIVGSFFKQHGDVYRPVDEQRVVEFVAAVRRFAS</sequence>
<dbReference type="PANTHER" id="PTHR21381:SF3">
    <property type="entry name" value="SGC REGION PROTEIN SGCQ-RELATED"/>
    <property type="match status" value="1"/>
</dbReference>
<protein>
    <submittedName>
        <fullName evidence="2">BtpA/SgcQ family protein</fullName>
    </submittedName>
</protein>
<organism evidence="2">
    <name type="scientific">Schlesneria paludicola</name>
    <dbReference type="NCBI Taxonomy" id="360056"/>
    <lineage>
        <taxon>Bacteria</taxon>
        <taxon>Pseudomonadati</taxon>
        <taxon>Planctomycetota</taxon>
        <taxon>Planctomycetia</taxon>
        <taxon>Planctomycetales</taxon>
        <taxon>Planctomycetaceae</taxon>
        <taxon>Schlesneria</taxon>
    </lineage>
</organism>
<name>A0A7C4QP89_9PLAN</name>
<dbReference type="Pfam" id="PF03437">
    <property type="entry name" value="BtpA"/>
    <property type="match status" value="1"/>
</dbReference>
<accession>A0A7C4QP89</accession>